<dbReference type="AlphaFoldDB" id="A0A9X4KK32"/>
<dbReference type="Proteomes" id="UP001153387">
    <property type="component" value="Unassembled WGS sequence"/>
</dbReference>
<organism evidence="1 2">
    <name type="scientific">Cohnella ginsengisoli</name>
    <dbReference type="NCBI Taxonomy" id="425004"/>
    <lineage>
        <taxon>Bacteria</taxon>
        <taxon>Bacillati</taxon>
        <taxon>Bacillota</taxon>
        <taxon>Bacilli</taxon>
        <taxon>Bacillales</taxon>
        <taxon>Paenibacillaceae</taxon>
        <taxon>Cohnella</taxon>
    </lineage>
</organism>
<dbReference type="EMBL" id="JAPDHZ010000003">
    <property type="protein sequence ID" value="MDG0792849.1"/>
    <property type="molecule type" value="Genomic_DNA"/>
</dbReference>
<proteinExistence type="predicted"/>
<sequence>MLQLIVLRRAGRQHRCPEDVGRPEQAIARERFVRCGQRAIQAAHRGFVKVRHGQMREIAEVRIRPKRGVALGLGRMAHEEQQRVQLEQPLRDGRERRLDLVKEAERLLHVLRVAHLAGDRRQAPAEQIQPLRDAHLGNADRVSREPLDLGVLLPPGGDGTRARRKRLGVGQRRDGIAVVAGPCHEHRCHVLARATDRTVAFAVLQGFEVDPRPIGRRARHLGLQMPHVLGIG</sequence>
<evidence type="ECO:0000313" key="2">
    <source>
        <dbReference type="Proteomes" id="UP001153387"/>
    </source>
</evidence>
<keyword evidence="2" id="KW-1185">Reference proteome</keyword>
<protein>
    <submittedName>
        <fullName evidence="1">Uncharacterized protein</fullName>
    </submittedName>
</protein>
<reference evidence="1 2" key="1">
    <citation type="submission" date="2022-10" db="EMBL/GenBank/DDBJ databases">
        <title>Comparative genomic analysis of Cohnella hashimotonis sp. nov., isolated from the International Space Station.</title>
        <authorList>
            <person name="Simpson A."/>
            <person name="Venkateswaran K."/>
        </authorList>
    </citation>
    <scope>NUCLEOTIDE SEQUENCE [LARGE SCALE GENOMIC DNA]</scope>
    <source>
        <strain evidence="1 2">DSM 18997</strain>
    </source>
</reference>
<comment type="caution">
    <text evidence="1">The sequence shown here is derived from an EMBL/GenBank/DDBJ whole genome shotgun (WGS) entry which is preliminary data.</text>
</comment>
<name>A0A9X4KK32_9BACL</name>
<gene>
    <name evidence="1" type="ORF">OMP38_19720</name>
</gene>
<evidence type="ECO:0000313" key="1">
    <source>
        <dbReference type="EMBL" id="MDG0792849.1"/>
    </source>
</evidence>
<accession>A0A9X4KK32</accession>